<evidence type="ECO:0000256" key="3">
    <source>
        <dbReference type="ARBA" id="ARBA00023274"/>
    </source>
</evidence>
<sequence length="102" mass="11424">MKIKKGDKVIIIAGKDRGKTGKVLRALPQDEKVVVEGVNMHKRHQRPTSSKQHGQIIDKAMPVHVSNIMIVDPKTGKRTRISAKRISGKYTRITKKSNTTLD</sequence>
<keyword evidence="2 5" id="KW-0689">Ribosomal protein</keyword>
<comment type="function">
    <text evidence="5">One of the proteins that surrounds the polypeptide exit tunnel on the outside of the subunit.</text>
</comment>
<dbReference type="Pfam" id="PF17136">
    <property type="entry name" value="ribosomal_L24"/>
    <property type="match status" value="1"/>
</dbReference>
<dbReference type="InterPro" id="IPR008991">
    <property type="entry name" value="Translation_prot_SH3-like_sf"/>
</dbReference>
<dbReference type="GO" id="GO:0003735">
    <property type="term" value="F:structural constituent of ribosome"/>
    <property type="evidence" value="ECO:0007669"/>
    <property type="project" value="InterPro"/>
</dbReference>
<dbReference type="PROSITE" id="PS01108">
    <property type="entry name" value="RIBOSOMAL_L24"/>
    <property type="match status" value="1"/>
</dbReference>
<dbReference type="PANTHER" id="PTHR12903">
    <property type="entry name" value="MITOCHONDRIAL RIBOSOMAL PROTEIN L24"/>
    <property type="match status" value="1"/>
</dbReference>
<dbReference type="InterPro" id="IPR057264">
    <property type="entry name" value="Ribosomal_uL24_C"/>
</dbReference>
<evidence type="ECO:0000256" key="1">
    <source>
        <dbReference type="ARBA" id="ARBA00010618"/>
    </source>
</evidence>
<comment type="caution">
    <text evidence="8">The sequence shown here is derived from an EMBL/GenBank/DDBJ whole genome shotgun (WGS) entry which is preliminary data.</text>
</comment>
<dbReference type="GO" id="GO:0006412">
    <property type="term" value="P:translation"/>
    <property type="evidence" value="ECO:0007669"/>
    <property type="project" value="UniProtKB-UniRule"/>
</dbReference>
<dbReference type="AlphaFoldDB" id="A0A1F6CZE9"/>
<evidence type="ECO:0000256" key="4">
    <source>
        <dbReference type="ARBA" id="ARBA00035206"/>
    </source>
</evidence>
<name>A0A1F6CZE9_9BACT</name>
<dbReference type="GO" id="GO:0019843">
    <property type="term" value="F:rRNA binding"/>
    <property type="evidence" value="ECO:0007669"/>
    <property type="project" value="UniProtKB-UniRule"/>
</dbReference>
<dbReference type="GO" id="GO:0005840">
    <property type="term" value="C:ribosome"/>
    <property type="evidence" value="ECO:0007669"/>
    <property type="project" value="UniProtKB-KW"/>
</dbReference>
<evidence type="ECO:0000313" key="9">
    <source>
        <dbReference type="Proteomes" id="UP000177659"/>
    </source>
</evidence>
<dbReference type="HAMAP" id="MF_01326_B">
    <property type="entry name" value="Ribosomal_uL24_B"/>
    <property type="match status" value="1"/>
</dbReference>
<evidence type="ECO:0000256" key="2">
    <source>
        <dbReference type="ARBA" id="ARBA00022980"/>
    </source>
</evidence>
<feature type="domain" description="KOW" evidence="7">
    <location>
        <begin position="2"/>
        <end position="29"/>
    </location>
</feature>
<dbReference type="InterPro" id="IPR005824">
    <property type="entry name" value="KOW"/>
</dbReference>
<keyword evidence="3 5" id="KW-0687">Ribonucleoprotein</keyword>
<dbReference type="EMBL" id="MFLC01000036">
    <property type="protein sequence ID" value="OGG54553.1"/>
    <property type="molecule type" value="Genomic_DNA"/>
</dbReference>
<dbReference type="NCBIfam" id="TIGR01079">
    <property type="entry name" value="rplX_bact"/>
    <property type="match status" value="1"/>
</dbReference>
<protein>
    <recommendedName>
        <fullName evidence="4 5">Large ribosomal subunit protein uL24</fullName>
    </recommendedName>
</protein>
<dbReference type="Proteomes" id="UP000177659">
    <property type="component" value="Unassembled WGS sequence"/>
</dbReference>
<proteinExistence type="inferred from homology"/>
<dbReference type="Gene3D" id="2.30.30.30">
    <property type="match status" value="1"/>
</dbReference>
<keyword evidence="5" id="KW-0694">RNA-binding</keyword>
<dbReference type="InterPro" id="IPR005825">
    <property type="entry name" value="Ribosomal_uL24_CS"/>
</dbReference>
<dbReference type="InterPro" id="IPR014722">
    <property type="entry name" value="Rib_uL2_dom2"/>
</dbReference>
<accession>A0A1F6CZE9</accession>
<evidence type="ECO:0000313" key="8">
    <source>
        <dbReference type="EMBL" id="OGG54553.1"/>
    </source>
</evidence>
<evidence type="ECO:0000256" key="6">
    <source>
        <dbReference type="RuleBase" id="RU003477"/>
    </source>
</evidence>
<organism evidence="8 9">
    <name type="scientific">Candidatus Kaiserbacteria bacterium RIFCSPHIGHO2_02_FULL_49_11</name>
    <dbReference type="NCBI Taxonomy" id="1798489"/>
    <lineage>
        <taxon>Bacteria</taxon>
        <taxon>Candidatus Kaiseribacteriota</taxon>
    </lineage>
</organism>
<comment type="similarity">
    <text evidence="1 5 6">Belongs to the universal ribosomal protein uL24 family.</text>
</comment>
<dbReference type="GO" id="GO:1990904">
    <property type="term" value="C:ribonucleoprotein complex"/>
    <property type="evidence" value="ECO:0007669"/>
    <property type="project" value="UniProtKB-KW"/>
</dbReference>
<comment type="subunit">
    <text evidence="5">Part of the 50S ribosomal subunit.</text>
</comment>
<dbReference type="SUPFAM" id="SSF50104">
    <property type="entry name" value="Translation proteins SH3-like domain"/>
    <property type="match status" value="1"/>
</dbReference>
<evidence type="ECO:0000259" key="7">
    <source>
        <dbReference type="SMART" id="SM00739"/>
    </source>
</evidence>
<dbReference type="Pfam" id="PF00467">
    <property type="entry name" value="KOW"/>
    <property type="match status" value="1"/>
</dbReference>
<dbReference type="SMART" id="SM00739">
    <property type="entry name" value="KOW"/>
    <property type="match status" value="1"/>
</dbReference>
<dbReference type="CDD" id="cd06089">
    <property type="entry name" value="KOW_RPL26"/>
    <property type="match status" value="1"/>
</dbReference>
<evidence type="ECO:0000256" key="5">
    <source>
        <dbReference type="HAMAP-Rule" id="MF_01326"/>
    </source>
</evidence>
<gene>
    <name evidence="5" type="primary">rplX</name>
    <name evidence="8" type="ORF">A3D62_01215</name>
</gene>
<keyword evidence="5" id="KW-0699">rRNA-binding</keyword>
<reference evidence="8 9" key="1">
    <citation type="journal article" date="2016" name="Nat. Commun.">
        <title>Thousands of microbial genomes shed light on interconnected biogeochemical processes in an aquifer system.</title>
        <authorList>
            <person name="Anantharaman K."/>
            <person name="Brown C.T."/>
            <person name="Hug L.A."/>
            <person name="Sharon I."/>
            <person name="Castelle C.J."/>
            <person name="Probst A.J."/>
            <person name="Thomas B.C."/>
            <person name="Singh A."/>
            <person name="Wilkins M.J."/>
            <person name="Karaoz U."/>
            <person name="Brodie E.L."/>
            <person name="Williams K.H."/>
            <person name="Hubbard S.S."/>
            <person name="Banfield J.F."/>
        </authorList>
    </citation>
    <scope>NUCLEOTIDE SEQUENCE [LARGE SCALE GENOMIC DNA]</scope>
</reference>
<dbReference type="InterPro" id="IPR041988">
    <property type="entry name" value="Ribosomal_uL24_KOW"/>
</dbReference>
<dbReference type="InterPro" id="IPR003256">
    <property type="entry name" value="Ribosomal_uL24"/>
</dbReference>
<comment type="function">
    <text evidence="5">One of two assembly initiator proteins, it binds directly to the 5'-end of the 23S rRNA, where it nucleates assembly of the 50S subunit.</text>
</comment>